<feature type="region of interest" description="Disordered" evidence="1">
    <location>
        <begin position="173"/>
        <end position="193"/>
    </location>
</feature>
<dbReference type="AlphaFoldDB" id="A0A8U0P273"/>
<evidence type="ECO:0000256" key="1">
    <source>
        <dbReference type="SAM" id="MobiDB-lite"/>
    </source>
</evidence>
<feature type="region of interest" description="Disordered" evidence="1">
    <location>
        <begin position="554"/>
        <end position="589"/>
    </location>
</feature>
<feature type="region of interest" description="Disordered" evidence="1">
    <location>
        <begin position="237"/>
        <end position="269"/>
    </location>
</feature>
<feature type="region of interest" description="Disordered" evidence="1">
    <location>
        <begin position="493"/>
        <end position="513"/>
    </location>
</feature>
<dbReference type="Proteomes" id="UP000808372">
    <property type="component" value="Chromosome 23"/>
</dbReference>
<evidence type="ECO:0000313" key="3">
    <source>
        <dbReference type="RefSeq" id="XP_038817661.1"/>
    </source>
</evidence>
<feature type="region of interest" description="Disordered" evidence="1">
    <location>
        <begin position="618"/>
        <end position="640"/>
    </location>
</feature>
<feature type="region of interest" description="Disordered" evidence="1">
    <location>
        <begin position="364"/>
        <end position="397"/>
    </location>
</feature>
<accession>A0A8U0P273</accession>
<name>A0A8U0P273_SALNM</name>
<dbReference type="RefSeq" id="XP_038817661.1">
    <property type="nucleotide sequence ID" value="XM_038961733.1"/>
</dbReference>
<feature type="compositionally biased region" description="Polar residues" evidence="1">
    <location>
        <begin position="62"/>
        <end position="76"/>
    </location>
</feature>
<reference evidence="3" key="1">
    <citation type="submission" date="2025-08" db="UniProtKB">
        <authorList>
            <consortium name="RefSeq"/>
        </authorList>
    </citation>
    <scope>IDENTIFICATION</scope>
    <source>
        <tissue evidence="3">White muscle</tissue>
    </source>
</reference>
<keyword evidence="2" id="KW-1185">Reference proteome</keyword>
<protein>
    <submittedName>
        <fullName evidence="3">Extensin-like</fullName>
    </submittedName>
</protein>
<dbReference type="KEGG" id="snh:120018504"/>
<feature type="region of interest" description="Disordered" evidence="1">
    <location>
        <begin position="426"/>
        <end position="449"/>
    </location>
</feature>
<feature type="region of interest" description="Disordered" evidence="1">
    <location>
        <begin position="44"/>
        <end position="76"/>
    </location>
</feature>
<gene>
    <name evidence="3" type="primary">LOC120018504</name>
</gene>
<feature type="compositionally biased region" description="Polar residues" evidence="1">
    <location>
        <begin position="382"/>
        <end position="397"/>
    </location>
</feature>
<feature type="region of interest" description="Disordered" evidence="1">
    <location>
        <begin position="302"/>
        <end position="332"/>
    </location>
</feature>
<feature type="compositionally biased region" description="Polar residues" evidence="1">
    <location>
        <begin position="702"/>
        <end position="717"/>
    </location>
</feature>
<organism evidence="2 3">
    <name type="scientific">Salvelinus namaycush</name>
    <name type="common">Lake trout</name>
    <name type="synonym">Salmo namaycush</name>
    <dbReference type="NCBI Taxonomy" id="8040"/>
    <lineage>
        <taxon>Eukaryota</taxon>
        <taxon>Metazoa</taxon>
        <taxon>Chordata</taxon>
        <taxon>Craniata</taxon>
        <taxon>Vertebrata</taxon>
        <taxon>Euteleostomi</taxon>
        <taxon>Actinopterygii</taxon>
        <taxon>Neopterygii</taxon>
        <taxon>Teleostei</taxon>
        <taxon>Protacanthopterygii</taxon>
        <taxon>Salmoniformes</taxon>
        <taxon>Salmonidae</taxon>
        <taxon>Salmoninae</taxon>
        <taxon>Salvelinus</taxon>
    </lineage>
</organism>
<feature type="region of interest" description="Disordered" evidence="1">
    <location>
        <begin position="750"/>
        <end position="781"/>
    </location>
</feature>
<feature type="compositionally biased region" description="Polar residues" evidence="1">
    <location>
        <begin position="126"/>
        <end position="140"/>
    </location>
</feature>
<feature type="compositionally biased region" description="Polar residues" evidence="1">
    <location>
        <begin position="318"/>
        <end position="332"/>
    </location>
</feature>
<feature type="region of interest" description="Disordered" evidence="1">
    <location>
        <begin position="110"/>
        <end position="140"/>
    </location>
</feature>
<dbReference type="InterPro" id="IPR036188">
    <property type="entry name" value="FAD/NAD-bd_sf"/>
</dbReference>
<feature type="compositionally biased region" description="Polar residues" evidence="1">
    <location>
        <begin position="574"/>
        <end position="589"/>
    </location>
</feature>
<feature type="compositionally biased region" description="Polar residues" evidence="1">
    <location>
        <begin position="766"/>
        <end position="781"/>
    </location>
</feature>
<feature type="region of interest" description="Disordered" evidence="1">
    <location>
        <begin position="685"/>
        <end position="717"/>
    </location>
</feature>
<dbReference type="Gene3D" id="3.50.50.60">
    <property type="entry name" value="FAD/NAD(P)-binding domain"/>
    <property type="match status" value="1"/>
</dbReference>
<sequence length="838" mass="92220">MTGQNSGACDKLTLCRPDVPQNPSAQPAVLPTVHATDHNPVTHRATAMVTPPPPPPTSPTTRYTQSHCCGHPSASSTHIPNHPLHTEPLLWSPLRLLLPHPQPPVTHRATAMVTPPPPPPTSPTTRYTQSHCCGHPSASSTHIPNHPLHTEPLLWSPLRLLLPHPQPPVTHRATAMVTPPPPPPTSPTTRYTQSHCYGHPSASSTHIPNHPLHTEPLLWSPLRLLLPHPQPPVTHRATAMVTPPPPPPTSPTTRYTQSHCYGHPSASSSHIPNHPLHTEPLLWSPLRLLLPHPQPPVTHRATAMVTTPPPPPTSPTTRYTQSHCYGQPSASSTHIPNHPLHTEPLLWSPLRLLHPHPQPPVTHRATAMVTPPPPPPTSPTTRYTQSHCYGHPSASSSHIPNHPLHTEPLLWSPLRLLHPHPQPPVTHRATAMVTPPPPPPTSPTTRYTQSHCYGHPSASSTHIPNHPLHTEPLLWSPLRLLLPHPQPPITHRATAMVTPPPPPPTSPTTRYTQSHCYGHPSASSTHIPNHPLHTEPLLWSPLRLLHPHPQPPVTHRATAMVSPPPPPPTSPTTRYTQSHCYGHPSASSSHIPNHPLHTEPLLWSPLRLLHPHPQPPVTHRATAMVSPPPPPPTSPTTRYTQSHCYGHPSASSTHIPNHPLHTEPLLWSPLRLLLPHPQPPVTHRATAMVTPPPPPPTSPTTRYTQSHCYGHPSASSSHIPNHPLHTEPLLWSPLRLLHPHPQPPVTHRATAMVTPPPPPPTSPTTRYTQSHCYGQPSTSSTHIPNHPLHTEPLLCGSSHGQTCIIRKAYDEDYYTHMMEECYQLWSQLEKEANVKLYR</sequence>
<proteinExistence type="predicted"/>
<dbReference type="GeneID" id="120018504"/>
<feature type="compositionally biased region" description="Polar residues" evidence="1">
    <location>
        <begin position="254"/>
        <end position="269"/>
    </location>
</feature>
<evidence type="ECO:0000313" key="2">
    <source>
        <dbReference type="Proteomes" id="UP000808372"/>
    </source>
</evidence>